<dbReference type="Gene3D" id="3.40.1580.10">
    <property type="entry name" value="SMI1/KNR4-like"/>
    <property type="match status" value="1"/>
</dbReference>
<dbReference type="InterPro" id="IPR037883">
    <property type="entry name" value="Knr4/Smi1-like_sf"/>
</dbReference>
<proteinExistence type="predicted"/>
<dbReference type="AlphaFoldDB" id="A0A381DWP2"/>
<evidence type="ECO:0000313" key="2">
    <source>
        <dbReference type="EMBL" id="SUX17508.1"/>
    </source>
</evidence>
<keyword evidence="3" id="KW-1185">Reference proteome</keyword>
<organism evidence="2 3">
    <name type="scientific">Cardiobacterium valvarum</name>
    <dbReference type="NCBI Taxonomy" id="194702"/>
    <lineage>
        <taxon>Bacteria</taxon>
        <taxon>Pseudomonadati</taxon>
        <taxon>Pseudomonadota</taxon>
        <taxon>Gammaproteobacteria</taxon>
        <taxon>Cardiobacteriales</taxon>
        <taxon>Cardiobacteriaceae</taxon>
        <taxon>Cardiobacterium</taxon>
    </lineage>
</organism>
<dbReference type="EMBL" id="UFUW01000001">
    <property type="protein sequence ID" value="SUX17508.1"/>
    <property type="molecule type" value="Genomic_DNA"/>
</dbReference>
<reference evidence="2 3" key="1">
    <citation type="submission" date="2018-06" db="EMBL/GenBank/DDBJ databases">
        <authorList>
            <consortium name="Pathogen Informatics"/>
            <person name="Doyle S."/>
        </authorList>
    </citation>
    <scope>NUCLEOTIDE SEQUENCE [LARGE SCALE GENOMIC DNA]</scope>
    <source>
        <strain evidence="2 3">NCTC13294</strain>
    </source>
</reference>
<dbReference type="Pfam" id="PF09346">
    <property type="entry name" value="SMI1_KNR4"/>
    <property type="match status" value="1"/>
</dbReference>
<dbReference type="InterPro" id="IPR018958">
    <property type="entry name" value="Knr4/Smi1-like_dom"/>
</dbReference>
<accession>A0A381DWP2</accession>
<dbReference type="Proteomes" id="UP000254572">
    <property type="component" value="Unassembled WGS sequence"/>
</dbReference>
<evidence type="ECO:0000313" key="3">
    <source>
        <dbReference type="Proteomes" id="UP000254572"/>
    </source>
</evidence>
<feature type="domain" description="Knr4/Smi1-like" evidence="1">
    <location>
        <begin position="32"/>
        <end position="158"/>
    </location>
</feature>
<name>A0A381DWP2_9GAMM</name>
<sequence>MDFVTALRTLRAAIDDPARHGERWHFTTRIPDAAELTDIRAATANALPEDYYRFIATCGSGEYFDDDWPVVFYDAAELRAQNAYYQELLAEELAALPPDAPAPQNGRLIVVGEHQAMGDWFGFDTSRAVPNFDIFIHDAADPSTYAEEAEWRHFADWIGQCVASKGQSTL</sequence>
<gene>
    <name evidence="2" type="ORF">NCTC13294_00063</name>
</gene>
<dbReference type="SUPFAM" id="SSF160631">
    <property type="entry name" value="SMI1/KNR4-like"/>
    <property type="match status" value="1"/>
</dbReference>
<evidence type="ECO:0000259" key="1">
    <source>
        <dbReference type="Pfam" id="PF09346"/>
    </source>
</evidence>
<dbReference type="RefSeq" id="WP_218565514.1">
    <property type="nucleotide sequence ID" value="NZ_JBHLZC010000001.1"/>
</dbReference>
<protein>
    <recommendedName>
        <fullName evidence="1">Knr4/Smi1-like domain-containing protein</fullName>
    </recommendedName>
</protein>